<keyword evidence="1" id="KW-0472">Membrane</keyword>
<dbReference type="AlphaFoldDB" id="A0A2L0RXS8"/>
<feature type="transmembrane region" description="Helical" evidence="1">
    <location>
        <begin position="7"/>
        <end position="27"/>
    </location>
</feature>
<gene>
    <name evidence="2" type="ORF">BOP93_15295</name>
</gene>
<protein>
    <submittedName>
        <fullName evidence="2">Uncharacterized protein</fullName>
    </submittedName>
</protein>
<evidence type="ECO:0000313" key="2">
    <source>
        <dbReference type="EMBL" id="AUZ46905.1"/>
    </source>
</evidence>
<dbReference type="Proteomes" id="UP000239888">
    <property type="component" value="Chromosome"/>
</dbReference>
<organism evidence="2 3">
    <name type="scientific">Pseudomonas orientalis</name>
    <dbReference type="NCBI Taxonomy" id="76758"/>
    <lineage>
        <taxon>Bacteria</taxon>
        <taxon>Pseudomonadati</taxon>
        <taxon>Pseudomonadota</taxon>
        <taxon>Gammaproteobacteria</taxon>
        <taxon>Pseudomonadales</taxon>
        <taxon>Pseudomonadaceae</taxon>
        <taxon>Pseudomonas</taxon>
    </lineage>
</organism>
<reference evidence="2 3" key="1">
    <citation type="journal article" date="2018" name="Front. Microbiol.">
        <title>Pseudomonas orientalis F9: A Potent Antagonist against Phytopathogens with Phytotoxic Effect in the Apple Flower.</title>
        <authorList>
            <person name="Zengerer V."/>
            <person name="Schmid M."/>
            <person name="Bieri M."/>
            <person name="Muller D.C."/>
            <person name="Remus-Emsermann M.N.P."/>
            <person name="Ahrens C.H."/>
            <person name="Pelludat C."/>
        </authorList>
    </citation>
    <scope>NUCLEOTIDE SEQUENCE [LARGE SCALE GENOMIC DNA]</scope>
    <source>
        <strain evidence="2 3">F9</strain>
    </source>
</reference>
<keyword evidence="1" id="KW-1133">Transmembrane helix</keyword>
<sequence>MWCAPGGVLAGGGSRLIGLFVVWIWWICQATHQLGLIGHVTLLSEGVVALIVGGKVAALITQSAGLFFGRQRCIAVSALI</sequence>
<accession>A0A2L0RXS8</accession>
<name>A0A2L0RXS8_9PSED</name>
<evidence type="ECO:0000256" key="1">
    <source>
        <dbReference type="SAM" id="Phobius"/>
    </source>
</evidence>
<proteinExistence type="predicted"/>
<evidence type="ECO:0000313" key="3">
    <source>
        <dbReference type="Proteomes" id="UP000239888"/>
    </source>
</evidence>
<keyword evidence="1" id="KW-0812">Transmembrane</keyword>
<dbReference type="EMBL" id="CP018049">
    <property type="protein sequence ID" value="AUZ46905.1"/>
    <property type="molecule type" value="Genomic_DNA"/>
</dbReference>
<feature type="transmembrane region" description="Helical" evidence="1">
    <location>
        <begin position="47"/>
        <end position="68"/>
    </location>
</feature>
<dbReference type="KEGG" id="poi:BOP93_15295"/>